<comment type="caution">
    <text evidence="1">The sequence shown here is derived from an EMBL/GenBank/DDBJ whole genome shotgun (WGS) entry which is preliminary data.</text>
</comment>
<sequence length="653" mass="73728">MSQTALPGAADNYYFAAGLDYGSQSDVIKVQLFNDGKPSRLSNFIQERHNQFTIPAQAAYHEGVLYTGWDLDDRLLGRGEPAVPHDKVIHFAKLALYQHTKRSPMASCVKRVEEQLALNGKSLDEFLADHLAALINKARDMLVRHPLLNHLSEDVIRSIPWRVRLTVPHAWSPTACARMQSAARTAGIEITSLASEPECAVASSVDLLCGNQVPITTPLGRQSRVLSADLGCGTNDYTLVELTDALAINSKLRVLKETSDPLGGSQGINERLLATYERSLGDEEAVKEKAKALALDLAALRWQVLRGIEEQKKNFPGRGFYTLSILGANKTMEYHTFSETEMRDAFEPVVSEVERCIDEYVNDQTLKPDLIFVSGGFGKSWALDQRLQARYNGTQVLTPCYYNSFNQEVLIAEGALSSRYEQLCTQAIPPRYSYAVLRDEEYDPAVHVDAWVWKNSRRMPIEGVVHRSGWNTKRRFVFKRMFPFLKKGEVVETNDIDIGVPMYYYMRVHKKLQLKADFALIDEEKLEPFMKTGSNTLRAFDGGLHGPAFEADEKTFRLGVKAWKTTVHTLKLSKDQLSTLNQVTDTNDQPWYEVPAQLCVKYRSEKDIVMVWRLFPPHGPPVDVEETESLLWDAEHSEFFENPVSGRVEDGEE</sequence>
<reference evidence="1 2" key="1">
    <citation type="submission" date="2017-01" db="EMBL/GenBank/DDBJ databases">
        <title>The recent genome duplication of the halophilic yeast Hortaea werneckii: insights from long-read sequencing.</title>
        <authorList>
            <person name="Sinha S."/>
            <person name="Flibotte S."/>
            <person name="Neira M."/>
            <person name="Lenassi M."/>
            <person name="Gostincar C."/>
            <person name="Stajich J.E."/>
            <person name="Nislow C.E."/>
        </authorList>
    </citation>
    <scope>NUCLEOTIDE SEQUENCE [LARGE SCALE GENOMIC DNA]</scope>
    <source>
        <strain evidence="1 2">EXF-2000</strain>
    </source>
</reference>
<evidence type="ECO:0000313" key="2">
    <source>
        <dbReference type="Proteomes" id="UP000194280"/>
    </source>
</evidence>
<dbReference type="InterPro" id="IPR043129">
    <property type="entry name" value="ATPase_NBD"/>
</dbReference>
<dbReference type="PANTHER" id="PTHR42749:SF1">
    <property type="entry name" value="CELL SHAPE-DETERMINING PROTEIN MREB"/>
    <property type="match status" value="1"/>
</dbReference>
<gene>
    <name evidence="1" type="ORF">BTJ68_05203</name>
</gene>
<keyword evidence="2" id="KW-1185">Reference proteome</keyword>
<proteinExistence type="predicted"/>
<dbReference type="VEuPathDB" id="FungiDB:BTJ68_05203"/>
<evidence type="ECO:0000313" key="1">
    <source>
        <dbReference type="EMBL" id="OTA35028.1"/>
    </source>
</evidence>
<organism evidence="1 2">
    <name type="scientific">Hortaea werneckii EXF-2000</name>
    <dbReference type="NCBI Taxonomy" id="1157616"/>
    <lineage>
        <taxon>Eukaryota</taxon>
        <taxon>Fungi</taxon>
        <taxon>Dikarya</taxon>
        <taxon>Ascomycota</taxon>
        <taxon>Pezizomycotina</taxon>
        <taxon>Dothideomycetes</taxon>
        <taxon>Dothideomycetidae</taxon>
        <taxon>Mycosphaerellales</taxon>
        <taxon>Teratosphaeriaceae</taxon>
        <taxon>Hortaea</taxon>
    </lineage>
</organism>
<dbReference type="Proteomes" id="UP000194280">
    <property type="component" value="Unassembled WGS sequence"/>
</dbReference>
<dbReference type="AlphaFoldDB" id="A0A1Z5TG97"/>
<dbReference type="Gene3D" id="3.90.640.10">
    <property type="entry name" value="Actin, Chain A, domain 4"/>
    <property type="match status" value="1"/>
</dbReference>
<protein>
    <submittedName>
        <fullName evidence="1">Uncharacterized protein</fullName>
    </submittedName>
</protein>
<name>A0A1Z5TG97_HORWE</name>
<dbReference type="OrthoDB" id="3637243at2759"/>
<dbReference type="Gene3D" id="3.30.420.40">
    <property type="match status" value="2"/>
</dbReference>
<accession>A0A1Z5TG97</accession>
<dbReference type="PANTHER" id="PTHR42749">
    <property type="entry name" value="CELL SHAPE-DETERMINING PROTEIN MREB"/>
    <property type="match status" value="1"/>
</dbReference>
<dbReference type="InParanoid" id="A0A1Z5TG97"/>
<dbReference type="SUPFAM" id="SSF53067">
    <property type="entry name" value="Actin-like ATPase domain"/>
    <property type="match status" value="2"/>
</dbReference>
<dbReference type="EMBL" id="MUNK01000050">
    <property type="protein sequence ID" value="OTA35028.1"/>
    <property type="molecule type" value="Genomic_DNA"/>
</dbReference>
<dbReference type="CDD" id="cd10170">
    <property type="entry name" value="ASKHA_NBD_HSP70"/>
    <property type="match status" value="1"/>
</dbReference>
<dbReference type="STRING" id="1157616.A0A1Z5TG97"/>